<evidence type="ECO:0000313" key="2">
    <source>
        <dbReference type="Proteomes" id="UP000583929"/>
    </source>
</evidence>
<name>A0A7J6DKJ9_CANSA</name>
<comment type="caution">
    <text evidence="1">The sequence shown here is derived from an EMBL/GenBank/DDBJ whole genome shotgun (WGS) entry which is preliminary data.</text>
</comment>
<dbReference type="AlphaFoldDB" id="A0A7J6DKJ9"/>
<protein>
    <submittedName>
        <fullName evidence="1">Uncharacterized protein</fullName>
    </submittedName>
</protein>
<gene>
    <name evidence="1" type="ORF">G4B88_003633</name>
</gene>
<dbReference type="Proteomes" id="UP000583929">
    <property type="component" value="Unassembled WGS sequence"/>
</dbReference>
<keyword evidence="2" id="KW-1185">Reference proteome</keyword>
<sequence length="98" mass="10829">MKENIKSQLANNFEYDPRLTYHKGCYFVEVAHNPYTSFQQMLSENHGFQPALVLGSQLSQGLVVSCVDQEGIGNGIDIEPIALVLNLKSTNSILSEKG</sequence>
<proteinExistence type="predicted"/>
<dbReference type="EMBL" id="JAATIQ010001006">
    <property type="protein sequence ID" value="KAF4346436.1"/>
    <property type="molecule type" value="Genomic_DNA"/>
</dbReference>
<reference evidence="1 2" key="1">
    <citation type="journal article" date="2020" name="bioRxiv">
        <title>Sequence and annotation of 42 cannabis genomes reveals extensive copy number variation in cannabinoid synthesis and pathogen resistance genes.</title>
        <authorList>
            <person name="Mckernan K.J."/>
            <person name="Helbert Y."/>
            <person name="Kane L.T."/>
            <person name="Ebling H."/>
            <person name="Zhang L."/>
            <person name="Liu B."/>
            <person name="Eaton Z."/>
            <person name="Mclaughlin S."/>
            <person name="Kingan S."/>
            <person name="Baybayan P."/>
            <person name="Concepcion G."/>
            <person name="Jordan M."/>
            <person name="Riva A."/>
            <person name="Barbazuk W."/>
            <person name="Harkins T."/>
        </authorList>
    </citation>
    <scope>NUCLEOTIDE SEQUENCE [LARGE SCALE GENOMIC DNA]</scope>
    <source>
        <strain evidence="2">cv. Jamaican Lion 4</strain>
        <tissue evidence="1">Leaf</tissue>
    </source>
</reference>
<organism evidence="1 2">
    <name type="scientific">Cannabis sativa</name>
    <name type="common">Hemp</name>
    <name type="synonym">Marijuana</name>
    <dbReference type="NCBI Taxonomy" id="3483"/>
    <lineage>
        <taxon>Eukaryota</taxon>
        <taxon>Viridiplantae</taxon>
        <taxon>Streptophyta</taxon>
        <taxon>Embryophyta</taxon>
        <taxon>Tracheophyta</taxon>
        <taxon>Spermatophyta</taxon>
        <taxon>Magnoliopsida</taxon>
        <taxon>eudicotyledons</taxon>
        <taxon>Gunneridae</taxon>
        <taxon>Pentapetalae</taxon>
        <taxon>rosids</taxon>
        <taxon>fabids</taxon>
        <taxon>Rosales</taxon>
        <taxon>Cannabaceae</taxon>
        <taxon>Cannabis</taxon>
    </lineage>
</organism>
<evidence type="ECO:0000313" key="1">
    <source>
        <dbReference type="EMBL" id="KAF4346436.1"/>
    </source>
</evidence>
<accession>A0A7J6DKJ9</accession>